<evidence type="ECO:0000313" key="3">
    <source>
        <dbReference type="EMBL" id="CAG9537040.1"/>
    </source>
</evidence>
<reference evidence="3" key="1">
    <citation type="submission" date="2021-09" db="EMBL/GenBank/DDBJ databases">
        <authorList>
            <consortium name="Pathogen Informatics"/>
        </authorList>
    </citation>
    <scope>NUCLEOTIDE SEQUENCE</scope>
</reference>
<dbReference type="Pfam" id="PF18293">
    <property type="entry name" value="Caprin-1_dimer"/>
    <property type="match status" value="1"/>
</dbReference>
<name>A0A8J2M7H5_9BILA</name>
<feature type="region of interest" description="Disordered" evidence="1">
    <location>
        <begin position="1"/>
        <end position="44"/>
    </location>
</feature>
<feature type="compositionally biased region" description="Polar residues" evidence="1">
    <location>
        <begin position="1"/>
        <end position="26"/>
    </location>
</feature>
<dbReference type="EMBL" id="CAKAEH010001511">
    <property type="protein sequence ID" value="CAG9537040.1"/>
    <property type="molecule type" value="Genomic_DNA"/>
</dbReference>
<dbReference type="AlphaFoldDB" id="A0A8J2M7H5"/>
<keyword evidence="4" id="KW-1185">Reference proteome</keyword>
<comment type="caution">
    <text evidence="3">The sequence shown here is derived from an EMBL/GenBank/DDBJ whole genome shotgun (WGS) entry which is preliminary data.</text>
</comment>
<accession>A0A8J2M7H5</accession>
<proteinExistence type="predicted"/>
<evidence type="ECO:0000256" key="1">
    <source>
        <dbReference type="SAM" id="MobiDB-lite"/>
    </source>
</evidence>
<dbReference type="Proteomes" id="UP000746747">
    <property type="component" value="Unassembled WGS sequence"/>
</dbReference>
<dbReference type="OrthoDB" id="10062814at2759"/>
<organism evidence="3 4">
    <name type="scientific">Cercopithifilaria johnstoni</name>
    <dbReference type="NCBI Taxonomy" id="2874296"/>
    <lineage>
        <taxon>Eukaryota</taxon>
        <taxon>Metazoa</taxon>
        <taxon>Ecdysozoa</taxon>
        <taxon>Nematoda</taxon>
        <taxon>Chromadorea</taxon>
        <taxon>Rhabditida</taxon>
        <taxon>Spirurina</taxon>
        <taxon>Spiruromorpha</taxon>
        <taxon>Filarioidea</taxon>
        <taxon>Onchocercidae</taxon>
        <taxon>Cercopithifilaria</taxon>
    </lineage>
</organism>
<dbReference type="InterPro" id="IPR041637">
    <property type="entry name" value="Caprin-1_dimer"/>
</dbReference>
<gene>
    <name evidence="3" type="ORF">CJOHNSTONI_LOCUS6901</name>
</gene>
<evidence type="ECO:0000259" key="2">
    <source>
        <dbReference type="Pfam" id="PF18293"/>
    </source>
</evidence>
<feature type="domain" description="Caprin-1 dimerization" evidence="2">
    <location>
        <begin position="128"/>
        <end position="231"/>
    </location>
</feature>
<evidence type="ECO:0000313" key="4">
    <source>
        <dbReference type="Proteomes" id="UP000746747"/>
    </source>
</evidence>
<protein>
    <recommendedName>
        <fullName evidence="2">Caprin-1 dimerization domain-containing protein</fullName>
    </recommendedName>
</protein>
<sequence length="372" mass="43367">MEKQMQQLSLNSACDKSTKNQSSTSRSKCKNQKPSIPKSKSVFQKTRELIDKRINELEIYYKKLSKKQNNPNDENSMEDECAKMNLIMNQLNALRELNEVHLSDVKKIKRAKNKQRKKIKKNFIKLMGDFQRYKELLSLLQNAEVREAFRTGTNGAIKLSENELDYLYWLNMEINPSINSVENKTIWQKKLRESTLKAVEIAFGSNKEIISSWTGQNTKHLLERISKCEFFSGRTMWVNMEIFTRTKANAFSNAFQTYPYYYCYDEEVACDEDAEFNPKGTFNDKTSKCNLQSFNNNTATDSNVQQCNSQAEKKPSSTMTNTKENYKFVKRSDKPDDYYLCFNYYPARFTADVKVPPSLARRPPPGIFRCDI</sequence>